<dbReference type="SMART" id="SM00387">
    <property type="entry name" value="HATPase_c"/>
    <property type="match status" value="1"/>
</dbReference>
<evidence type="ECO:0000259" key="7">
    <source>
        <dbReference type="SMART" id="SM00387"/>
    </source>
</evidence>
<dbReference type="Pfam" id="PF07730">
    <property type="entry name" value="HisKA_3"/>
    <property type="match status" value="1"/>
</dbReference>
<evidence type="ECO:0000256" key="6">
    <source>
        <dbReference type="SAM" id="Phobius"/>
    </source>
</evidence>
<dbReference type="EC" id="2.7.13.3" evidence="2"/>
<feature type="transmembrane region" description="Helical" evidence="6">
    <location>
        <begin position="109"/>
        <end position="130"/>
    </location>
</feature>
<dbReference type="GO" id="GO:0004673">
    <property type="term" value="F:protein histidine kinase activity"/>
    <property type="evidence" value="ECO:0007669"/>
    <property type="project" value="UniProtKB-EC"/>
</dbReference>
<protein>
    <recommendedName>
        <fullName evidence="2">histidine kinase</fullName>
        <ecNumber evidence="2">2.7.13.3</ecNumber>
    </recommendedName>
</protein>
<dbReference type="Pfam" id="PF23540">
    <property type="entry name" value="DesK_N"/>
    <property type="match status" value="1"/>
</dbReference>
<dbReference type="SUPFAM" id="SSF55874">
    <property type="entry name" value="ATPase domain of HSP90 chaperone/DNA topoisomerase II/histidine kinase"/>
    <property type="match status" value="1"/>
</dbReference>
<dbReference type="Gene3D" id="1.20.5.1930">
    <property type="match status" value="1"/>
</dbReference>
<dbReference type="PANTHER" id="PTHR24421">
    <property type="entry name" value="NITRATE/NITRITE SENSOR PROTEIN NARX-RELATED"/>
    <property type="match status" value="1"/>
</dbReference>
<comment type="catalytic activity">
    <reaction evidence="1">
        <text>ATP + protein L-histidine = ADP + protein N-phospho-L-histidine.</text>
        <dbReference type="EC" id="2.7.13.3"/>
    </reaction>
</comment>
<dbReference type="InterPro" id="IPR056374">
    <property type="entry name" value="DesK/YvfT_N"/>
</dbReference>
<dbReference type="Pfam" id="PF02518">
    <property type="entry name" value="HATPase_c"/>
    <property type="match status" value="1"/>
</dbReference>
<dbReference type="CDD" id="cd16917">
    <property type="entry name" value="HATPase_UhpB-NarQ-NarX-like"/>
    <property type="match status" value="1"/>
</dbReference>
<proteinExistence type="predicted"/>
<keyword evidence="4 8" id="KW-0418">Kinase</keyword>
<keyword evidence="6" id="KW-0472">Membrane</keyword>
<dbReference type="AlphaFoldDB" id="A0ABD4ZR80"/>
<dbReference type="Gene3D" id="3.30.565.10">
    <property type="entry name" value="Histidine kinase-like ATPase, C-terminal domain"/>
    <property type="match status" value="1"/>
</dbReference>
<evidence type="ECO:0000256" key="5">
    <source>
        <dbReference type="ARBA" id="ARBA00023012"/>
    </source>
</evidence>
<dbReference type="InterPro" id="IPR050482">
    <property type="entry name" value="Sensor_HK_TwoCompSys"/>
</dbReference>
<feature type="transmembrane region" description="Helical" evidence="6">
    <location>
        <begin position="63"/>
        <end position="89"/>
    </location>
</feature>
<comment type="caution">
    <text evidence="8">The sequence shown here is derived from an EMBL/GenBank/DDBJ whole genome shotgun (WGS) entry which is preliminary data.</text>
</comment>
<keyword evidence="3" id="KW-0808">Transferase</keyword>
<dbReference type="PANTHER" id="PTHR24421:SF63">
    <property type="entry name" value="SENSOR HISTIDINE KINASE DESK"/>
    <property type="match status" value="1"/>
</dbReference>
<gene>
    <name evidence="8" type="ORF">QRX88_05820</name>
</gene>
<dbReference type="Proteomes" id="UP001241571">
    <property type="component" value="Unassembled WGS sequence"/>
</dbReference>
<dbReference type="EMBL" id="JASUBT010000003">
    <property type="protein sequence ID" value="MDL4935235.1"/>
    <property type="molecule type" value="Genomic_DNA"/>
</dbReference>
<sequence>MTFLEKHLLFPKRFGITPYFWLVFLVPTIIQLLSLDSWIKWLFVCLLLIFLKAYRDGYTVHKYLTVDIVVQLIIACLFGLFLNNGYLFIFTAWEIGSVPVPKTVYYRYLVSYYVSAAISLITMVIILYPISSTDMVEIPLTVVAAIISPLAAKAMNETYRRTYHLSQQNKRLEAIVRQNERDRIAQDLHDNLGQAFSIITLKAELAKKLASIDLLKAEKELQDIAETSRANLTLVRGIVANLQERTIAKTMLEEEKHLAVAKIRLQTTNEENAVNWPISVQNTLSAVIKEAVTNMIRHSQASLAIVSFEENKADYFVRIQDNGQGFLQVKEGSYGLSGMKQRIQAKNGKLEINSTQGTEILVFLPKEQTND</sequence>
<dbReference type="GO" id="GO:0000160">
    <property type="term" value="P:phosphorelay signal transduction system"/>
    <property type="evidence" value="ECO:0007669"/>
    <property type="project" value="UniProtKB-KW"/>
</dbReference>
<feature type="domain" description="Histidine kinase/HSP90-like ATPase" evidence="7">
    <location>
        <begin position="279"/>
        <end position="368"/>
    </location>
</feature>
<dbReference type="RefSeq" id="WP_103300494.1">
    <property type="nucleotide sequence ID" value="NZ_CP078505.1"/>
</dbReference>
<dbReference type="InterPro" id="IPR011712">
    <property type="entry name" value="Sig_transdc_His_kin_sub3_dim/P"/>
</dbReference>
<evidence type="ECO:0000313" key="9">
    <source>
        <dbReference type="Proteomes" id="UP001241571"/>
    </source>
</evidence>
<keyword evidence="6" id="KW-1133">Transmembrane helix</keyword>
<evidence type="ECO:0000256" key="2">
    <source>
        <dbReference type="ARBA" id="ARBA00012438"/>
    </source>
</evidence>
<feature type="transmembrane region" description="Helical" evidence="6">
    <location>
        <begin position="20"/>
        <end position="51"/>
    </location>
</feature>
<dbReference type="InterPro" id="IPR036890">
    <property type="entry name" value="HATPase_C_sf"/>
</dbReference>
<name>A0ABD4ZR80_ENTGA</name>
<evidence type="ECO:0000256" key="3">
    <source>
        <dbReference type="ARBA" id="ARBA00022679"/>
    </source>
</evidence>
<organism evidence="8 9">
    <name type="scientific">Enterococcus gallinarum</name>
    <dbReference type="NCBI Taxonomy" id="1353"/>
    <lineage>
        <taxon>Bacteria</taxon>
        <taxon>Bacillati</taxon>
        <taxon>Bacillota</taxon>
        <taxon>Bacilli</taxon>
        <taxon>Lactobacillales</taxon>
        <taxon>Enterococcaceae</taxon>
        <taxon>Enterococcus</taxon>
    </lineage>
</organism>
<evidence type="ECO:0000313" key="8">
    <source>
        <dbReference type="EMBL" id="MDL4935235.1"/>
    </source>
</evidence>
<accession>A0ABD4ZR80</accession>
<dbReference type="InterPro" id="IPR003594">
    <property type="entry name" value="HATPase_dom"/>
</dbReference>
<reference evidence="8 9" key="1">
    <citation type="submission" date="2023-06" db="EMBL/GenBank/DDBJ databases">
        <title>Acute promotion of culturable opportunistic pathogens and persistent increase of antibiotic resistance following antibiotic exposure in mouse gut microbiota.</title>
        <authorList>
            <person name="Li L."/>
            <person name="Wang B."/>
            <person name="Sun Y."/>
            <person name="Wang M."/>
            <person name="Xu H."/>
        </authorList>
    </citation>
    <scope>NUCLEOTIDE SEQUENCE [LARGE SCALE GENOMIC DNA]</scope>
    <source>
        <strain evidence="8 9">CRI2_2</strain>
    </source>
</reference>
<keyword evidence="6" id="KW-0812">Transmembrane</keyword>
<evidence type="ECO:0000256" key="4">
    <source>
        <dbReference type="ARBA" id="ARBA00022777"/>
    </source>
</evidence>
<evidence type="ECO:0000256" key="1">
    <source>
        <dbReference type="ARBA" id="ARBA00000085"/>
    </source>
</evidence>
<keyword evidence="5" id="KW-0902">Two-component regulatory system</keyword>